<dbReference type="Gene3D" id="3.30.450.150">
    <property type="entry name" value="Haem-degrading domain"/>
    <property type="match status" value="1"/>
</dbReference>
<accession>A0A372LZA2</accession>
<organism evidence="1 2">
    <name type="scientific">Streptomyces triticagri</name>
    <dbReference type="NCBI Taxonomy" id="2293568"/>
    <lineage>
        <taxon>Bacteria</taxon>
        <taxon>Bacillati</taxon>
        <taxon>Actinomycetota</taxon>
        <taxon>Actinomycetes</taxon>
        <taxon>Kitasatosporales</taxon>
        <taxon>Streptomycetaceae</taxon>
        <taxon>Streptomyces</taxon>
    </lineage>
</organism>
<sequence>MSVTLAQANRIVQAGLDFARARRFEPLTLAVLDTGGVLVSLAREDGAGLLRPDIAVAKAWGVLGLGIDNREIGRRAAAAPDFFTSVAALAGGRVLSVPGGVFVRDAQGRLLGAVGATGDTSLNDERAAVAGIRAAGLVPETGAEEDETDETDQTGA</sequence>
<dbReference type="InterPro" id="IPR052517">
    <property type="entry name" value="GlcG_carb_metab_protein"/>
</dbReference>
<dbReference type="EMBL" id="QUAK01000149">
    <property type="protein sequence ID" value="RFU84014.1"/>
    <property type="molecule type" value="Genomic_DNA"/>
</dbReference>
<dbReference type="Proteomes" id="UP000263094">
    <property type="component" value="Unassembled WGS sequence"/>
</dbReference>
<dbReference type="OrthoDB" id="9815788at2"/>
<dbReference type="PANTHER" id="PTHR34309:SF10">
    <property type="entry name" value="SLR1406 PROTEIN"/>
    <property type="match status" value="1"/>
</dbReference>
<dbReference type="RefSeq" id="WP_128558411.1">
    <property type="nucleotide sequence ID" value="NZ_QUAK01000149.1"/>
</dbReference>
<comment type="caution">
    <text evidence="1">The sequence shown here is derived from an EMBL/GenBank/DDBJ whole genome shotgun (WGS) entry which is preliminary data.</text>
</comment>
<keyword evidence="2" id="KW-1185">Reference proteome</keyword>
<proteinExistence type="predicted"/>
<gene>
    <name evidence="1" type="ORF">DY218_25170</name>
</gene>
<dbReference type="InterPro" id="IPR038084">
    <property type="entry name" value="PduO/GlcC-like_sf"/>
</dbReference>
<dbReference type="SUPFAM" id="SSF143744">
    <property type="entry name" value="GlcG-like"/>
    <property type="match status" value="1"/>
</dbReference>
<dbReference type="Pfam" id="PF03928">
    <property type="entry name" value="HbpS-like"/>
    <property type="match status" value="1"/>
</dbReference>
<name>A0A372LZA2_9ACTN</name>
<dbReference type="AlphaFoldDB" id="A0A372LZA2"/>
<dbReference type="InterPro" id="IPR005624">
    <property type="entry name" value="PduO/GlcC-like"/>
</dbReference>
<protein>
    <submittedName>
        <fullName evidence="1">Heme-binding protein</fullName>
    </submittedName>
</protein>
<reference evidence="1 2" key="1">
    <citation type="submission" date="2018-08" db="EMBL/GenBank/DDBJ databases">
        <title>Isolation, diversity and antifungal activity of Actinobacteria from wheat.</title>
        <authorList>
            <person name="Han C."/>
        </authorList>
    </citation>
    <scope>NUCLEOTIDE SEQUENCE [LARGE SCALE GENOMIC DNA]</scope>
    <source>
        <strain evidence="1 2">NEAU-YY421</strain>
    </source>
</reference>
<evidence type="ECO:0000313" key="2">
    <source>
        <dbReference type="Proteomes" id="UP000263094"/>
    </source>
</evidence>
<dbReference type="PANTHER" id="PTHR34309">
    <property type="entry name" value="SLR1406 PROTEIN"/>
    <property type="match status" value="1"/>
</dbReference>
<evidence type="ECO:0000313" key="1">
    <source>
        <dbReference type="EMBL" id="RFU84014.1"/>
    </source>
</evidence>